<dbReference type="RefSeq" id="WP_090774373.1">
    <property type="nucleotide sequence ID" value="NZ_FMYM01000001.1"/>
</dbReference>
<reference evidence="3" key="1">
    <citation type="submission" date="2016-09" db="EMBL/GenBank/DDBJ databases">
        <authorList>
            <person name="Varghese N."/>
            <person name="Submissions S."/>
        </authorList>
    </citation>
    <scope>NUCLEOTIDE SEQUENCE [LARGE SCALE GENOMIC DNA]</scope>
    <source>
        <strain evidence="3">25nlg</strain>
    </source>
</reference>
<keyword evidence="3" id="KW-1185">Reference proteome</keyword>
<accession>A0A1G6GJD5</accession>
<evidence type="ECO:0000313" key="3">
    <source>
        <dbReference type="Proteomes" id="UP000242662"/>
    </source>
</evidence>
<name>A0A1G6GJD5_9BACI</name>
<dbReference type="EMBL" id="FMYM01000001">
    <property type="protein sequence ID" value="SDB81953.1"/>
    <property type="molecule type" value="Genomic_DNA"/>
</dbReference>
<gene>
    <name evidence="2" type="ORF">SAMN05421737_101128</name>
</gene>
<dbReference type="AlphaFoldDB" id="A0A1G6GJD5"/>
<evidence type="ECO:0000259" key="1">
    <source>
        <dbReference type="Pfam" id="PF26226"/>
    </source>
</evidence>
<feature type="domain" description="DUF8052" evidence="1">
    <location>
        <begin position="4"/>
        <end position="156"/>
    </location>
</feature>
<dbReference type="STRING" id="1464122.SAMN05421737_101128"/>
<dbReference type="Proteomes" id="UP000242662">
    <property type="component" value="Unassembled WGS sequence"/>
</dbReference>
<organism evidence="2 3">
    <name type="scientific">Shouchella lonarensis</name>
    <dbReference type="NCBI Taxonomy" id="1464122"/>
    <lineage>
        <taxon>Bacteria</taxon>
        <taxon>Bacillati</taxon>
        <taxon>Bacillota</taxon>
        <taxon>Bacilli</taxon>
        <taxon>Bacillales</taxon>
        <taxon>Bacillaceae</taxon>
        <taxon>Shouchella</taxon>
    </lineage>
</organism>
<sequence>MISLQKLHHALAHSYNIKTNLSLGSLTIPLSAHHHRRDMRYLATKNLPIWHAESAQHLFICTENRLCEDTIIHLKAALDQHINTTHLSSDAHMSSIYIGLMITDCDIPHAIKKQVQKLRKFTWLKWGFHGWCERYIAIFSMTEQKLYVHRKGKDFVLPLTTYIYNEKG</sequence>
<dbReference type="InterPro" id="IPR058365">
    <property type="entry name" value="DUF8052"/>
</dbReference>
<dbReference type="Pfam" id="PF26226">
    <property type="entry name" value="DUF8052"/>
    <property type="match status" value="1"/>
</dbReference>
<proteinExistence type="predicted"/>
<dbReference type="OrthoDB" id="2836917at2"/>
<evidence type="ECO:0000313" key="2">
    <source>
        <dbReference type="EMBL" id="SDB81953.1"/>
    </source>
</evidence>
<protein>
    <recommendedName>
        <fullName evidence="1">DUF8052 domain-containing protein</fullName>
    </recommendedName>
</protein>